<dbReference type="GO" id="GO:0060294">
    <property type="term" value="P:cilium movement involved in cell motility"/>
    <property type="evidence" value="ECO:0007669"/>
    <property type="project" value="InterPro"/>
</dbReference>
<dbReference type="Proteomes" id="UP000281553">
    <property type="component" value="Unassembled WGS sequence"/>
</dbReference>
<organism evidence="7 8">
    <name type="scientific">Dibothriocephalus latus</name>
    <name type="common">Fish tapeworm</name>
    <name type="synonym">Diphyllobothrium latum</name>
    <dbReference type="NCBI Taxonomy" id="60516"/>
    <lineage>
        <taxon>Eukaryota</taxon>
        <taxon>Metazoa</taxon>
        <taxon>Spiralia</taxon>
        <taxon>Lophotrochozoa</taxon>
        <taxon>Platyhelminthes</taxon>
        <taxon>Cestoda</taxon>
        <taxon>Eucestoda</taxon>
        <taxon>Diphyllobothriidea</taxon>
        <taxon>Diphyllobothriidae</taxon>
        <taxon>Dibothriocephalus</taxon>
    </lineage>
</organism>
<evidence type="ECO:0000313" key="8">
    <source>
        <dbReference type="Proteomes" id="UP000281553"/>
    </source>
</evidence>
<comment type="subcellular location">
    <subcellularLocation>
        <location evidence="1">Cytoplasm</location>
        <location evidence="1">Cytoskeleton</location>
        <location evidence="1">Cilium axoneme</location>
    </subcellularLocation>
</comment>
<proteinExistence type="predicted"/>
<evidence type="ECO:0000313" key="7">
    <source>
        <dbReference type="EMBL" id="VDN10559.1"/>
    </source>
</evidence>
<reference evidence="7 8" key="1">
    <citation type="submission" date="2018-11" db="EMBL/GenBank/DDBJ databases">
        <authorList>
            <consortium name="Pathogen Informatics"/>
        </authorList>
    </citation>
    <scope>NUCLEOTIDE SEQUENCE [LARGE SCALE GENOMIC DNA]</scope>
</reference>
<keyword evidence="8" id="KW-1185">Reference proteome</keyword>
<evidence type="ECO:0000256" key="2">
    <source>
        <dbReference type="ARBA" id="ARBA00022490"/>
    </source>
</evidence>
<keyword evidence="5" id="KW-0966">Cell projection</keyword>
<name>A0A3P7NMM6_DIBLA</name>
<evidence type="ECO:0000256" key="1">
    <source>
        <dbReference type="ARBA" id="ARBA00004430"/>
    </source>
</evidence>
<keyword evidence="4" id="KW-0206">Cytoskeleton</keyword>
<accession>A0A3P7NMM6</accession>
<protein>
    <submittedName>
        <fullName evidence="7">Uncharacterized protein</fullName>
    </submittedName>
</protein>
<dbReference type="GO" id="GO:0060271">
    <property type="term" value="P:cilium assembly"/>
    <property type="evidence" value="ECO:0007669"/>
    <property type="project" value="InterPro"/>
</dbReference>
<evidence type="ECO:0000256" key="6">
    <source>
        <dbReference type="SAM" id="MobiDB-lite"/>
    </source>
</evidence>
<evidence type="ECO:0000256" key="5">
    <source>
        <dbReference type="ARBA" id="ARBA00023273"/>
    </source>
</evidence>
<evidence type="ECO:0000256" key="3">
    <source>
        <dbReference type="ARBA" id="ARBA00023069"/>
    </source>
</evidence>
<dbReference type="Pfam" id="PF04712">
    <property type="entry name" value="Radial_spoke"/>
    <property type="match status" value="1"/>
</dbReference>
<dbReference type="EMBL" id="UYRU01049430">
    <property type="protein sequence ID" value="VDN10559.1"/>
    <property type="molecule type" value="Genomic_DNA"/>
</dbReference>
<feature type="region of interest" description="Disordered" evidence="6">
    <location>
        <begin position="268"/>
        <end position="315"/>
    </location>
</feature>
<keyword evidence="3" id="KW-0969">Cilium</keyword>
<dbReference type="AlphaFoldDB" id="A0A3P7NMM6"/>
<gene>
    <name evidence="7" type="ORF">DILT_LOCUS6390</name>
</gene>
<dbReference type="GO" id="GO:0001534">
    <property type="term" value="C:radial spoke"/>
    <property type="evidence" value="ECO:0007669"/>
    <property type="project" value="InterPro"/>
</dbReference>
<sequence length="315" mass="35188">MADSEDSLLVKNCIFRCMLKLTPNELTGGFCNLGPEVPPLEEFVKAKALLQSMHSGGRAHHDSIETDGKQSSLYEHLEESMEAKALTVQPCTDEVTNAMAERTLLKHPEHVWDQSPVVGGPPLRPFGGNFEDDEEAAALPNLSNHALLIEQAGIGKEFLSPSFILLINNLTVKANDLCLVYFDISTDILTVGIILVMNADSRLWAVASCGLQSYRQDAYRVGREELMRVWLALRLLHKKLPSVTALRFWGKIFAIKANYYIAEAEFEPESEPDDGVPGPWDKWRLPKPPKNKGDQDPTDFQGKDRKRMLANNSPF</sequence>
<keyword evidence="2" id="KW-0963">Cytoplasm</keyword>
<dbReference type="InterPro" id="IPR006802">
    <property type="entry name" value="Radial_spoke"/>
</dbReference>
<evidence type="ECO:0000256" key="4">
    <source>
        <dbReference type="ARBA" id="ARBA00023212"/>
    </source>
</evidence>
<dbReference type="OrthoDB" id="272202at2759"/>